<dbReference type="Proteomes" id="UP001208017">
    <property type="component" value="Unassembled WGS sequence"/>
</dbReference>
<dbReference type="InterPro" id="IPR036249">
    <property type="entry name" value="Thioredoxin-like_sf"/>
</dbReference>
<evidence type="ECO:0000259" key="1">
    <source>
        <dbReference type="Pfam" id="PF01323"/>
    </source>
</evidence>
<feature type="domain" description="DSBA-like thioredoxin" evidence="1">
    <location>
        <begin position="4"/>
        <end position="182"/>
    </location>
</feature>
<organism evidence="2 3">
    <name type="scientific">Tumebacillus lacus</name>
    <dbReference type="NCBI Taxonomy" id="2995335"/>
    <lineage>
        <taxon>Bacteria</taxon>
        <taxon>Bacillati</taxon>
        <taxon>Bacillota</taxon>
        <taxon>Bacilli</taxon>
        <taxon>Bacillales</taxon>
        <taxon>Alicyclobacillaceae</taxon>
        <taxon>Tumebacillus</taxon>
    </lineage>
</organism>
<dbReference type="SUPFAM" id="SSF52833">
    <property type="entry name" value="Thioredoxin-like"/>
    <property type="match status" value="1"/>
</dbReference>
<evidence type="ECO:0000313" key="3">
    <source>
        <dbReference type="Proteomes" id="UP001208017"/>
    </source>
</evidence>
<dbReference type="Pfam" id="PF01323">
    <property type="entry name" value="DSBA"/>
    <property type="match status" value="1"/>
</dbReference>
<dbReference type="EMBL" id="JAPMLT010000003">
    <property type="protein sequence ID" value="MCX7569766.1"/>
    <property type="molecule type" value="Genomic_DNA"/>
</dbReference>
<keyword evidence="3" id="KW-1185">Reference proteome</keyword>
<accession>A0ABT3X2B5</accession>
<comment type="caution">
    <text evidence="2">The sequence shown here is derived from an EMBL/GenBank/DDBJ whole genome shotgun (WGS) entry which is preliminary data.</text>
</comment>
<dbReference type="Gene3D" id="3.40.30.10">
    <property type="entry name" value="Glutaredoxin"/>
    <property type="match status" value="1"/>
</dbReference>
<proteinExistence type="predicted"/>
<sequence>MSRLDYHFDYACPWCYLSTLTVRELEAEGAAVEYHVWKMPPGANPPPKPEGYFEAGRARLKELREEKNVPLSSPVQSETIPALLATKVATEMGKAGDYVTAVFAAHWANKQDISDRETLIRIAGEIGLDQGAFAAALDAEAGQAALEQDLQTASAENIDTIPAFLNGEKRLLIHHFDDVPTLNDIRELSR</sequence>
<dbReference type="PANTHER" id="PTHR13887:SF41">
    <property type="entry name" value="THIOREDOXIN SUPERFAMILY PROTEIN"/>
    <property type="match status" value="1"/>
</dbReference>
<reference evidence="2 3" key="1">
    <citation type="submission" date="2022-11" db="EMBL/GenBank/DDBJ databases">
        <title>Study of microbial diversity in lake waters.</title>
        <authorList>
            <person name="Zhang J."/>
        </authorList>
    </citation>
    <scope>NUCLEOTIDE SEQUENCE [LARGE SCALE GENOMIC DNA]</scope>
    <source>
        <strain evidence="2 3">DT12</strain>
    </source>
</reference>
<protein>
    <submittedName>
        <fullName evidence="2">DsbA family protein</fullName>
    </submittedName>
</protein>
<evidence type="ECO:0000313" key="2">
    <source>
        <dbReference type="EMBL" id="MCX7569766.1"/>
    </source>
</evidence>
<dbReference type="RefSeq" id="WP_267151019.1">
    <property type="nucleotide sequence ID" value="NZ_JAPMLT010000003.1"/>
</dbReference>
<dbReference type="InterPro" id="IPR001853">
    <property type="entry name" value="DSBA-like_thioredoxin_dom"/>
</dbReference>
<dbReference type="PANTHER" id="PTHR13887">
    <property type="entry name" value="GLUTATHIONE S-TRANSFERASE KAPPA"/>
    <property type="match status" value="1"/>
</dbReference>
<name>A0ABT3X2B5_9BACL</name>
<gene>
    <name evidence="2" type="ORF">OS242_07295</name>
</gene>